<dbReference type="EMBL" id="JAVYJV010000011">
    <property type="protein sequence ID" value="KAK4359275.1"/>
    <property type="molecule type" value="Genomic_DNA"/>
</dbReference>
<dbReference type="PANTHER" id="PTHR34670">
    <property type="entry name" value="EXPRESSED PROTEIN"/>
    <property type="match status" value="1"/>
</dbReference>
<evidence type="ECO:0000256" key="1">
    <source>
        <dbReference type="SAM" id="MobiDB-lite"/>
    </source>
</evidence>
<feature type="region of interest" description="Disordered" evidence="1">
    <location>
        <begin position="196"/>
        <end position="220"/>
    </location>
</feature>
<comment type="caution">
    <text evidence="2">The sequence shown here is derived from an EMBL/GenBank/DDBJ whole genome shotgun (WGS) entry which is preliminary data.</text>
</comment>
<evidence type="ECO:0000313" key="3">
    <source>
        <dbReference type="Proteomes" id="UP001291623"/>
    </source>
</evidence>
<feature type="compositionally biased region" description="Polar residues" evidence="1">
    <location>
        <begin position="197"/>
        <end position="220"/>
    </location>
</feature>
<feature type="compositionally biased region" description="Basic and acidic residues" evidence="1">
    <location>
        <begin position="276"/>
        <end position="286"/>
    </location>
</feature>
<dbReference type="AlphaFoldDB" id="A0AAE1VG67"/>
<dbReference type="Proteomes" id="UP001291623">
    <property type="component" value="Unassembled WGS sequence"/>
</dbReference>
<sequence length="366" mass="42242">MKDTSRAQQCELPTRAHVHAHDWIQFFIWKLELCDSYTRCRKIFSAVHDLDELIFMEKHTKSLKTLKTYHFFINSYFHNLVKTLIRLTTTYSIQSSHFSYRKLGSTSPTCPHFPKFKQQDQHVQNSYWYNICSQQILVPAWSTESPLSPDAHRAQNTCSRCPFNNSSLLDDKVGNLKSSSRPAAWVRTLHKGARSFSRGTMSTTNQHRVHTTSNTYQNKNEGNADDMIFTVFAQIHEFMDSYLRKSKLSNLLPKRITSKTQTPDSYQVGNSQKSDTSTKKERKKEEKMEGLIPYVYRAIMDYKNTKQGAWMNNNDSPLGSYMRLPGDSGRFENSDIKLFGSPDSGFSITSSPAGRCYWISTRAVNR</sequence>
<organism evidence="2 3">
    <name type="scientific">Anisodus tanguticus</name>
    <dbReference type="NCBI Taxonomy" id="243964"/>
    <lineage>
        <taxon>Eukaryota</taxon>
        <taxon>Viridiplantae</taxon>
        <taxon>Streptophyta</taxon>
        <taxon>Embryophyta</taxon>
        <taxon>Tracheophyta</taxon>
        <taxon>Spermatophyta</taxon>
        <taxon>Magnoliopsida</taxon>
        <taxon>eudicotyledons</taxon>
        <taxon>Gunneridae</taxon>
        <taxon>Pentapetalae</taxon>
        <taxon>asterids</taxon>
        <taxon>lamiids</taxon>
        <taxon>Solanales</taxon>
        <taxon>Solanaceae</taxon>
        <taxon>Solanoideae</taxon>
        <taxon>Hyoscyameae</taxon>
        <taxon>Anisodus</taxon>
    </lineage>
</organism>
<feature type="region of interest" description="Disordered" evidence="1">
    <location>
        <begin position="254"/>
        <end position="286"/>
    </location>
</feature>
<evidence type="ECO:0000313" key="2">
    <source>
        <dbReference type="EMBL" id="KAK4359275.1"/>
    </source>
</evidence>
<accession>A0AAE1VG67</accession>
<protein>
    <submittedName>
        <fullName evidence="2">Uncharacterized protein</fullName>
    </submittedName>
</protein>
<feature type="compositionally biased region" description="Polar residues" evidence="1">
    <location>
        <begin position="258"/>
        <end position="275"/>
    </location>
</feature>
<keyword evidence="3" id="KW-1185">Reference proteome</keyword>
<name>A0AAE1VG67_9SOLA</name>
<gene>
    <name evidence="2" type="ORF">RND71_021504</name>
</gene>
<dbReference type="PANTHER" id="PTHR34670:SF14">
    <property type="match status" value="1"/>
</dbReference>
<proteinExistence type="predicted"/>
<reference evidence="2" key="1">
    <citation type="submission" date="2023-12" db="EMBL/GenBank/DDBJ databases">
        <title>Genome assembly of Anisodus tanguticus.</title>
        <authorList>
            <person name="Wang Y.-J."/>
        </authorList>
    </citation>
    <scope>NUCLEOTIDE SEQUENCE</scope>
    <source>
        <strain evidence="2">KB-2021</strain>
        <tissue evidence="2">Leaf</tissue>
    </source>
</reference>